<dbReference type="AlphaFoldDB" id="A0A7X4GG61"/>
<comment type="caution">
    <text evidence="1">The sequence shown here is derived from an EMBL/GenBank/DDBJ whole genome shotgun (WGS) entry which is preliminary data.</text>
</comment>
<dbReference type="EMBL" id="WVTD01000005">
    <property type="protein sequence ID" value="MYL98021.1"/>
    <property type="molecule type" value="Genomic_DNA"/>
</dbReference>
<gene>
    <name evidence="1" type="ORF">GR702_09575</name>
</gene>
<dbReference type="Proteomes" id="UP000465810">
    <property type="component" value="Unassembled WGS sequence"/>
</dbReference>
<accession>A0A7X4GG61</accession>
<dbReference type="RefSeq" id="WP_160985651.1">
    <property type="nucleotide sequence ID" value="NZ_WVTD01000005.1"/>
</dbReference>
<proteinExistence type="predicted"/>
<reference evidence="1 2" key="1">
    <citation type="submission" date="2019-12" db="EMBL/GenBank/DDBJ databases">
        <authorList>
            <person name="Feng G."/>
            <person name="Zhu H."/>
        </authorList>
    </citation>
    <scope>NUCLEOTIDE SEQUENCE [LARGE SCALE GENOMIC DNA]</scope>
    <source>
        <strain evidence="1 2">FGD1</strain>
    </source>
</reference>
<organism evidence="1 2">
    <name type="scientific">Novosphingobium silvae</name>
    <dbReference type="NCBI Taxonomy" id="2692619"/>
    <lineage>
        <taxon>Bacteria</taxon>
        <taxon>Pseudomonadati</taxon>
        <taxon>Pseudomonadota</taxon>
        <taxon>Alphaproteobacteria</taxon>
        <taxon>Sphingomonadales</taxon>
        <taxon>Sphingomonadaceae</taxon>
        <taxon>Novosphingobium</taxon>
    </lineage>
</organism>
<evidence type="ECO:0000313" key="1">
    <source>
        <dbReference type="EMBL" id="MYL98021.1"/>
    </source>
</evidence>
<keyword evidence="2" id="KW-1185">Reference proteome</keyword>
<name>A0A7X4GG61_9SPHN</name>
<protein>
    <recommendedName>
        <fullName evidence="3">XRE family transcriptional regulator</fullName>
    </recommendedName>
</protein>
<sequence>MLLRQIERFLRQTNMPWTKFGRLAAHDPRFVADLRNGRIPRERTAERVEAFMSTYLANAMEGGHVL</sequence>
<evidence type="ECO:0008006" key="3">
    <source>
        <dbReference type="Google" id="ProtNLM"/>
    </source>
</evidence>
<evidence type="ECO:0000313" key="2">
    <source>
        <dbReference type="Proteomes" id="UP000465810"/>
    </source>
</evidence>